<keyword evidence="2" id="KW-0813">Transport</keyword>
<name>A0A8B7Z975_ACAPL</name>
<dbReference type="GO" id="GO:0051601">
    <property type="term" value="P:exocyst localization"/>
    <property type="evidence" value="ECO:0007669"/>
    <property type="project" value="TreeGrafter"/>
</dbReference>
<dbReference type="RefSeq" id="XP_022101502.1">
    <property type="nucleotide sequence ID" value="XM_022245810.1"/>
</dbReference>
<evidence type="ECO:0000256" key="3">
    <source>
        <dbReference type="ARBA" id="ARBA00022483"/>
    </source>
</evidence>
<evidence type="ECO:0000313" key="7">
    <source>
        <dbReference type="RefSeq" id="XP_022101504.1"/>
    </source>
</evidence>
<reference evidence="5 6" key="1">
    <citation type="submission" date="2025-04" db="UniProtKB">
        <authorList>
            <consortium name="RefSeq"/>
        </authorList>
    </citation>
    <scope>IDENTIFICATION</scope>
</reference>
<dbReference type="OrthoDB" id="10047020at2759"/>
<proteinExistence type="inferred from homology"/>
<dbReference type="GO" id="GO:0000149">
    <property type="term" value="F:SNARE binding"/>
    <property type="evidence" value="ECO:0007669"/>
    <property type="project" value="TreeGrafter"/>
</dbReference>
<dbReference type="Proteomes" id="UP000694845">
    <property type="component" value="Unplaced"/>
</dbReference>
<dbReference type="GO" id="GO:0000145">
    <property type="term" value="C:exocyst"/>
    <property type="evidence" value="ECO:0007669"/>
    <property type="project" value="InterPro"/>
</dbReference>
<evidence type="ECO:0000313" key="5">
    <source>
        <dbReference type="RefSeq" id="XP_022101502.1"/>
    </source>
</evidence>
<dbReference type="GeneID" id="110985075"/>
<dbReference type="Pfam" id="PF06046">
    <property type="entry name" value="Sec6"/>
    <property type="match status" value="1"/>
</dbReference>
<dbReference type="AlphaFoldDB" id="A0A8B7Z975"/>
<dbReference type="GO" id="GO:0006887">
    <property type="term" value="P:exocytosis"/>
    <property type="evidence" value="ECO:0007669"/>
    <property type="project" value="UniProtKB-KW"/>
</dbReference>
<dbReference type="InterPro" id="IPR042532">
    <property type="entry name" value="EXOC3/Sec6_C"/>
</dbReference>
<evidence type="ECO:0000313" key="4">
    <source>
        <dbReference type="Proteomes" id="UP000694845"/>
    </source>
</evidence>
<dbReference type="RefSeq" id="XP_022101504.1">
    <property type="nucleotide sequence ID" value="XM_022245812.1"/>
</dbReference>
<dbReference type="Gene3D" id="1.10.357.50">
    <property type="match status" value="1"/>
</dbReference>
<protein>
    <submittedName>
        <fullName evidence="5">Exocyst complex component 3-like isoform X1</fullName>
    </submittedName>
    <submittedName>
        <fullName evidence="6">Exocyst complex component 3-like isoform X2</fullName>
    </submittedName>
    <submittedName>
        <fullName evidence="7">Exocyst complex component 3-like isoform X3</fullName>
    </submittedName>
</protein>
<comment type="similarity">
    <text evidence="1">Belongs to the SEC6 family.</text>
</comment>
<dbReference type="FunFam" id="1.10.357.70:FF:000001">
    <property type="entry name" value="Exocyst complex component 3"/>
    <property type="match status" value="1"/>
</dbReference>
<dbReference type="PANTHER" id="PTHR21292">
    <property type="entry name" value="EXOCYST COMPLEX COMPONENT SEC6-RELATED"/>
    <property type="match status" value="1"/>
</dbReference>
<dbReference type="InterPro" id="IPR010326">
    <property type="entry name" value="EXOC3/Sec6"/>
</dbReference>
<dbReference type="KEGG" id="aplc:110985075"/>
<keyword evidence="3" id="KW-0268">Exocytosis</keyword>
<dbReference type="PANTHER" id="PTHR21292:SF1">
    <property type="entry name" value="EXOCYST COMPLEX COMPONENT 3"/>
    <property type="match status" value="1"/>
</dbReference>
<dbReference type="OMA" id="WSTKEHR"/>
<accession>A0A8B7Z975</accession>
<sequence length="736" mass="85964">MNEEDFSKAEIDAIEAACKRIENMMKRPDQLERVEQIRRRESRKKASVEARLKTAMQSQLDGVRTGLSQLQSALSGIREVRGWIQEVDGKYRECAELSSKLGEVKEVAQQHSQLAAAVENLKHIFTVPENIIKTEKFIQDEKLLEAHKGLMELESSRDDLLYELHKHPSENPTDDHLLKQYFSEVGRLSEMLFRQLKLVMHRVLNAARENPSMVTTALRIIEREERIDKKMLDREKMAGFKAPDRPKSWKKKCFDELKQLVLVRIEGTQLEDRTIDKMWLVRHLELIRQNMVGDLKVVKFLLMPCFPPHYNIFDHFINMFQECLAVHLQEMISDELEPNEIISLLTWLNEYRGPMMMSHAELGIDIKKLPPLLPPNIVEDLQQQYLKTLHTNIQRWMGNALQSDVKDWQSDTEPDADGEGYFRTQLPVIIFQMIEQNLQVSNQISTDLTTKVVLLCIEELQLFIDIYRCAIKNYKKDHLADRSQPRFYFQYMVAVVNNFMLFIEFTKQLEKRHLNLPANEPSSTTFVQNLVDSFNRLSMECMSDLIGEMLMDLQPHLQQLLSRTWLQIQTSPAIDTVCVTIEDYYRDFVHLKKNFFEPLVRQLETTLVTEYIKALVEKRMTFRSYEERRTAADKMFKESEQIEALFERILKREDKSPCEVIPMLAEVIKLMDTSLLSLEISGLVNKYADIRTDHLVNLLVMRGDMSISSARQVIEDVLGEDSARKKTPKTIFSLVK</sequence>
<evidence type="ECO:0000256" key="1">
    <source>
        <dbReference type="ARBA" id="ARBA00009447"/>
    </source>
</evidence>
<dbReference type="Gene3D" id="1.10.357.70">
    <property type="entry name" value="Exocyst complex component Sec6, C-terminal domain"/>
    <property type="match status" value="1"/>
</dbReference>
<keyword evidence="4" id="KW-1185">Reference proteome</keyword>
<dbReference type="CTD" id="11336"/>
<evidence type="ECO:0000256" key="2">
    <source>
        <dbReference type="ARBA" id="ARBA00022448"/>
    </source>
</evidence>
<gene>
    <name evidence="5 6 7" type="primary">LOC110985075</name>
</gene>
<dbReference type="RefSeq" id="XP_022101503.1">
    <property type="nucleotide sequence ID" value="XM_022245811.1"/>
</dbReference>
<evidence type="ECO:0000313" key="6">
    <source>
        <dbReference type="RefSeq" id="XP_022101503.1"/>
    </source>
</evidence>
<organism evidence="4 5">
    <name type="scientific">Acanthaster planci</name>
    <name type="common">Crown-of-thorns starfish</name>
    <dbReference type="NCBI Taxonomy" id="133434"/>
    <lineage>
        <taxon>Eukaryota</taxon>
        <taxon>Metazoa</taxon>
        <taxon>Echinodermata</taxon>
        <taxon>Eleutherozoa</taxon>
        <taxon>Asterozoa</taxon>
        <taxon>Asteroidea</taxon>
        <taxon>Valvatacea</taxon>
        <taxon>Valvatida</taxon>
        <taxon>Acanthasteridae</taxon>
        <taxon>Acanthaster</taxon>
    </lineage>
</organism>